<keyword evidence="2" id="KW-1185">Reference proteome</keyword>
<comment type="caution">
    <text evidence="1">The sequence shown here is derived from an EMBL/GenBank/DDBJ whole genome shotgun (WGS) entry which is preliminary data.</text>
</comment>
<organism evidence="1 2">
    <name type="scientific">Dictyobacter halimunensis</name>
    <dbReference type="NCBI Taxonomy" id="3026934"/>
    <lineage>
        <taxon>Bacteria</taxon>
        <taxon>Bacillati</taxon>
        <taxon>Chloroflexota</taxon>
        <taxon>Ktedonobacteria</taxon>
        <taxon>Ktedonobacterales</taxon>
        <taxon>Dictyobacteraceae</taxon>
        <taxon>Dictyobacter</taxon>
    </lineage>
</organism>
<dbReference type="EMBL" id="BSRI01000002">
    <property type="protein sequence ID" value="GLV60303.1"/>
    <property type="molecule type" value="Genomic_DNA"/>
</dbReference>
<gene>
    <name evidence="1" type="ORF">KDH_71230</name>
</gene>
<reference evidence="1 2" key="1">
    <citation type="submission" date="2023-02" db="EMBL/GenBank/DDBJ databases">
        <title>Dictyobacter halimunensis sp. nov., a new member of the class Ktedonobacteria from forest soil in a geothermal area.</title>
        <authorList>
            <person name="Rachmania M.K."/>
            <person name="Ningsih F."/>
            <person name="Sakai Y."/>
            <person name="Yabe S."/>
            <person name="Yokota A."/>
            <person name="Sjamsuridzal W."/>
        </authorList>
    </citation>
    <scope>NUCLEOTIDE SEQUENCE [LARGE SCALE GENOMIC DNA]</scope>
    <source>
        <strain evidence="1 2">S3.2.2.5</strain>
    </source>
</reference>
<protein>
    <submittedName>
        <fullName evidence="1">Uncharacterized protein</fullName>
    </submittedName>
</protein>
<accession>A0ABQ6G1B6</accession>
<evidence type="ECO:0000313" key="2">
    <source>
        <dbReference type="Proteomes" id="UP001344906"/>
    </source>
</evidence>
<sequence>MQKEKETQYVRGLPPLACLLAARKSNQQNAMHGMQPFLAALKELFLLGSKEAGASPARTGVFFHCCLR</sequence>
<proteinExistence type="predicted"/>
<dbReference type="Proteomes" id="UP001344906">
    <property type="component" value="Unassembled WGS sequence"/>
</dbReference>
<name>A0ABQ6G1B6_9CHLR</name>
<evidence type="ECO:0000313" key="1">
    <source>
        <dbReference type="EMBL" id="GLV60303.1"/>
    </source>
</evidence>
<dbReference type="RefSeq" id="WP_338257333.1">
    <property type="nucleotide sequence ID" value="NZ_BSRI01000002.1"/>
</dbReference>